<dbReference type="Proteomes" id="UP001433268">
    <property type="component" value="Unassembled WGS sequence"/>
</dbReference>
<evidence type="ECO:0000313" key="1">
    <source>
        <dbReference type="EMBL" id="KAK8074390.1"/>
    </source>
</evidence>
<organism evidence="1 2">
    <name type="scientific">Apiospora hydei</name>
    <dbReference type="NCBI Taxonomy" id="1337664"/>
    <lineage>
        <taxon>Eukaryota</taxon>
        <taxon>Fungi</taxon>
        <taxon>Dikarya</taxon>
        <taxon>Ascomycota</taxon>
        <taxon>Pezizomycotina</taxon>
        <taxon>Sordariomycetes</taxon>
        <taxon>Xylariomycetidae</taxon>
        <taxon>Amphisphaeriales</taxon>
        <taxon>Apiosporaceae</taxon>
        <taxon>Apiospora</taxon>
    </lineage>
</organism>
<dbReference type="PANTHER" id="PTHR37048">
    <property type="entry name" value="QUESTIONABLE PROTEIN"/>
    <property type="match status" value="1"/>
</dbReference>
<protein>
    <submittedName>
        <fullName evidence="1">Uncharacterized protein</fullName>
    </submittedName>
</protein>
<sequence length="175" mass="20614">MPSITTLASMRDRYYIPSRRGCPWPVHSRSRTLLSGLILWLPSWEYLQAWEDAPDFKEDYYGHPVVILSPRPSLEGTVELLLLTSFNGKDLKGKHPHSAYVRSRYLPLFPSDRHPDNEKLLWLEHMWPTLWKKSYVNTATVYEIEIQHLRPYDSYGSDFALCKESYQEPIEYCGY</sequence>
<dbReference type="GeneID" id="92046428"/>
<name>A0ABR1VW41_9PEZI</name>
<dbReference type="RefSeq" id="XP_066665330.1">
    <property type="nucleotide sequence ID" value="XM_066813368.1"/>
</dbReference>
<proteinExistence type="predicted"/>
<evidence type="ECO:0000313" key="2">
    <source>
        <dbReference type="Proteomes" id="UP001433268"/>
    </source>
</evidence>
<accession>A0ABR1VW41</accession>
<dbReference type="EMBL" id="JAQQWN010000007">
    <property type="protein sequence ID" value="KAK8074390.1"/>
    <property type="molecule type" value="Genomic_DNA"/>
</dbReference>
<keyword evidence="2" id="KW-1185">Reference proteome</keyword>
<dbReference type="PANTHER" id="PTHR37048:SF2">
    <property type="entry name" value="QUESTIONABLE PROTEIN"/>
    <property type="match status" value="1"/>
</dbReference>
<gene>
    <name evidence="1" type="ORF">PG997_009053</name>
</gene>
<comment type="caution">
    <text evidence="1">The sequence shown here is derived from an EMBL/GenBank/DDBJ whole genome shotgun (WGS) entry which is preliminary data.</text>
</comment>
<reference evidence="1 2" key="1">
    <citation type="submission" date="2023-01" db="EMBL/GenBank/DDBJ databases">
        <title>Analysis of 21 Apiospora genomes using comparative genomics revels a genus with tremendous synthesis potential of carbohydrate active enzymes and secondary metabolites.</title>
        <authorList>
            <person name="Sorensen T."/>
        </authorList>
    </citation>
    <scope>NUCLEOTIDE SEQUENCE [LARGE SCALE GENOMIC DNA]</scope>
    <source>
        <strain evidence="1 2">CBS 114990</strain>
    </source>
</reference>